<keyword evidence="6" id="KW-0432">Leucine biosynthesis</keyword>
<name>A0A2J8B4C9_9FIRM</name>
<dbReference type="GO" id="GO:0003862">
    <property type="term" value="F:3-isopropylmalate dehydrogenase activity"/>
    <property type="evidence" value="ECO:0007669"/>
    <property type="project" value="UniProtKB-EC"/>
</dbReference>
<evidence type="ECO:0000256" key="3">
    <source>
        <dbReference type="ARBA" id="ARBA00008319"/>
    </source>
</evidence>
<evidence type="ECO:0000313" key="16">
    <source>
        <dbReference type="EMBL" id="PNH19631.1"/>
    </source>
</evidence>
<feature type="domain" description="Isopropylmalate dehydrogenase-like" evidence="15">
    <location>
        <begin position="5"/>
        <end position="366"/>
    </location>
</feature>
<keyword evidence="13" id="KW-0100">Branched-chain amino acid biosynthesis</keyword>
<evidence type="ECO:0000256" key="4">
    <source>
        <dbReference type="ARBA" id="ARBA00011738"/>
    </source>
</evidence>
<reference evidence="17" key="1">
    <citation type="submission" date="2017-04" db="EMBL/GenBank/DDBJ databases">
        <authorList>
            <person name="Bumgarner R.E."/>
            <person name="Fredricks D.N."/>
            <person name="Srinivasan S."/>
        </authorList>
    </citation>
    <scope>NUCLEOTIDE SEQUENCE [LARGE SCALE GENOMIC DNA]</scope>
    <source>
        <strain evidence="17">KA00405</strain>
    </source>
</reference>
<dbReference type="GO" id="GO:0046872">
    <property type="term" value="F:metal ion binding"/>
    <property type="evidence" value="ECO:0007669"/>
    <property type="project" value="UniProtKB-KW"/>
</dbReference>
<evidence type="ECO:0000256" key="11">
    <source>
        <dbReference type="ARBA" id="ARBA00023027"/>
    </source>
</evidence>
<evidence type="ECO:0000256" key="7">
    <source>
        <dbReference type="ARBA" id="ARBA00022605"/>
    </source>
</evidence>
<dbReference type="AlphaFoldDB" id="A0A2J8B4C9"/>
<sequence>MRTYRVAVLPGDGIGPEVTAAAVKVMDRAAKLYDVSLDYREVMVGGIAIDSTGEPLPDITIQSCKIAQAVLFGTVGGSKWDEQPRKLRPEYSIINLRRALNVQTYIRPCKVDFALAGLSPLRRRITSAGIDFILIRDLSGLDSYTQANTQITTKNGVKVGNPADYDVLHYTDEQVRQVAVRAFEMARLRPRKKITSIDKANILASSRVWRRVLSEVAKNYPEVDIEFLYFDNGIHQLILNPDKFDIIVADNLLGDFISEVAGAFIGSPALAPSAALGAPNSPGIFGGIHGSAEHLAGQDICNPIAAILSAGLLMRYGLNEPEVAQTIERAVERTFEQGYRTADLIDPYHKNPTERTVGTTEMTEAILANIAKE</sequence>
<proteinExistence type="inferred from homology"/>
<dbReference type="Pfam" id="PF00180">
    <property type="entry name" value="Iso_dh"/>
    <property type="match status" value="1"/>
</dbReference>
<dbReference type="Gene3D" id="3.40.718.10">
    <property type="entry name" value="Isopropylmalate Dehydrogenase"/>
    <property type="match status" value="1"/>
</dbReference>
<evidence type="ECO:0000313" key="17">
    <source>
        <dbReference type="Proteomes" id="UP000236394"/>
    </source>
</evidence>
<keyword evidence="11" id="KW-0520">NAD</keyword>
<gene>
    <name evidence="16" type="ORF">B7R76_01735</name>
</gene>
<keyword evidence="7" id="KW-0028">Amino-acid biosynthesis</keyword>
<evidence type="ECO:0000256" key="1">
    <source>
        <dbReference type="ARBA" id="ARBA00001936"/>
    </source>
</evidence>
<keyword evidence="10" id="KW-0560">Oxidoreductase</keyword>
<dbReference type="Proteomes" id="UP000236394">
    <property type="component" value="Unassembled WGS sequence"/>
</dbReference>
<dbReference type="GO" id="GO:0005829">
    <property type="term" value="C:cytosol"/>
    <property type="evidence" value="ECO:0007669"/>
    <property type="project" value="TreeGrafter"/>
</dbReference>
<dbReference type="PANTHER" id="PTHR42979:SF1">
    <property type="entry name" value="3-ISOPROPYLMALATE DEHYDROGENASE"/>
    <property type="match status" value="1"/>
</dbReference>
<dbReference type="GO" id="GO:0009098">
    <property type="term" value="P:L-leucine biosynthetic process"/>
    <property type="evidence" value="ECO:0007669"/>
    <property type="project" value="UniProtKB-KW"/>
</dbReference>
<comment type="cofactor">
    <cofactor evidence="1">
        <name>Mn(2+)</name>
        <dbReference type="ChEBI" id="CHEBI:29035"/>
    </cofactor>
</comment>
<evidence type="ECO:0000256" key="6">
    <source>
        <dbReference type="ARBA" id="ARBA00022430"/>
    </source>
</evidence>
<organism evidence="16 17">
    <name type="scientific">Mageeibacillus indolicus</name>
    <dbReference type="NCBI Taxonomy" id="884684"/>
    <lineage>
        <taxon>Bacteria</taxon>
        <taxon>Bacillati</taxon>
        <taxon>Bacillota</taxon>
        <taxon>Clostridia</taxon>
        <taxon>Eubacteriales</taxon>
        <taxon>Oscillospiraceae</taxon>
        <taxon>Mageeibacillus</taxon>
    </lineage>
</organism>
<evidence type="ECO:0000259" key="15">
    <source>
        <dbReference type="SMART" id="SM01329"/>
    </source>
</evidence>
<evidence type="ECO:0000256" key="13">
    <source>
        <dbReference type="ARBA" id="ARBA00023304"/>
    </source>
</evidence>
<comment type="similarity">
    <text evidence="3">Belongs to the isocitrate and isopropylmalate dehydrogenases family. LeuB type 1 subfamily.</text>
</comment>
<protein>
    <recommendedName>
        <fullName evidence="5">3-isopropylmalate dehydrogenase</fullName>
        <ecNumber evidence="5">1.1.1.85</ecNumber>
    </recommendedName>
    <alternativeName>
        <fullName evidence="14">3-IPM-DH</fullName>
    </alternativeName>
</protein>
<dbReference type="EC" id="1.1.1.85" evidence="5"/>
<dbReference type="EMBL" id="NBZD01000001">
    <property type="protein sequence ID" value="PNH19631.1"/>
    <property type="molecule type" value="Genomic_DNA"/>
</dbReference>
<comment type="caution">
    <text evidence="16">The sequence shown here is derived from an EMBL/GenBank/DDBJ whole genome shotgun (WGS) entry which is preliminary data.</text>
</comment>
<dbReference type="InterPro" id="IPR024084">
    <property type="entry name" value="IsoPropMal-DH-like_dom"/>
</dbReference>
<dbReference type="SMART" id="SM01329">
    <property type="entry name" value="Iso_dh"/>
    <property type="match status" value="1"/>
</dbReference>
<dbReference type="RefSeq" id="WP_012993472.1">
    <property type="nucleotide sequence ID" value="NZ_NBZD01000001.1"/>
</dbReference>
<accession>A0A2J8B4C9</accession>
<evidence type="ECO:0000256" key="2">
    <source>
        <dbReference type="ARBA" id="ARBA00001946"/>
    </source>
</evidence>
<dbReference type="OMA" id="EYDLGAR"/>
<comment type="subunit">
    <text evidence="4">Homodimer.</text>
</comment>
<comment type="cofactor">
    <cofactor evidence="2">
        <name>Mg(2+)</name>
        <dbReference type="ChEBI" id="CHEBI:18420"/>
    </cofactor>
</comment>
<keyword evidence="12" id="KW-0464">Manganese</keyword>
<evidence type="ECO:0000256" key="12">
    <source>
        <dbReference type="ARBA" id="ARBA00023211"/>
    </source>
</evidence>
<keyword evidence="8" id="KW-0479">Metal-binding</keyword>
<dbReference type="SUPFAM" id="SSF53659">
    <property type="entry name" value="Isocitrate/Isopropylmalate dehydrogenase-like"/>
    <property type="match status" value="1"/>
</dbReference>
<dbReference type="FunFam" id="3.40.718.10:FF:000006">
    <property type="entry name" value="3-isopropylmalate dehydrogenase"/>
    <property type="match status" value="1"/>
</dbReference>
<evidence type="ECO:0000256" key="10">
    <source>
        <dbReference type="ARBA" id="ARBA00023002"/>
    </source>
</evidence>
<keyword evidence="9" id="KW-0460">Magnesium</keyword>
<dbReference type="InterPro" id="IPR004429">
    <property type="entry name" value="Isopropylmalate_DH"/>
</dbReference>
<evidence type="ECO:0000256" key="14">
    <source>
        <dbReference type="ARBA" id="ARBA00033138"/>
    </source>
</evidence>
<dbReference type="PANTHER" id="PTHR42979">
    <property type="entry name" value="3-ISOPROPYLMALATE DEHYDROGENASE"/>
    <property type="match status" value="1"/>
</dbReference>
<evidence type="ECO:0000256" key="9">
    <source>
        <dbReference type="ARBA" id="ARBA00022842"/>
    </source>
</evidence>
<evidence type="ECO:0000256" key="5">
    <source>
        <dbReference type="ARBA" id="ARBA00013101"/>
    </source>
</evidence>
<evidence type="ECO:0000256" key="8">
    <source>
        <dbReference type="ARBA" id="ARBA00022723"/>
    </source>
</evidence>